<evidence type="ECO:0000259" key="10">
    <source>
        <dbReference type="Pfam" id="PF07202"/>
    </source>
</evidence>
<dbReference type="HAMAP" id="MF_03015">
    <property type="entry name" value="Ribosomal_S2_euk"/>
    <property type="match status" value="1"/>
</dbReference>
<feature type="coiled-coil region" evidence="8">
    <location>
        <begin position="713"/>
        <end position="860"/>
    </location>
</feature>
<comment type="caution">
    <text evidence="13">The sequence shown here is derived from an EMBL/GenBank/DDBJ whole genome shotgun (WGS) entry which is preliminary data.</text>
</comment>
<evidence type="ECO:0000259" key="12">
    <source>
        <dbReference type="Pfam" id="PF25779"/>
    </source>
</evidence>
<keyword evidence="5 7" id="KW-0687">Ribonucleoprotein</keyword>
<name>A0A836JE94_9HYME</name>
<feature type="compositionally biased region" description="Polar residues" evidence="9">
    <location>
        <begin position="902"/>
        <end position="911"/>
    </location>
</feature>
<evidence type="ECO:0000256" key="4">
    <source>
        <dbReference type="ARBA" id="ARBA00022980"/>
    </source>
</evidence>
<dbReference type="Proteomes" id="UP000668214">
    <property type="component" value="Unassembled WGS sequence"/>
</dbReference>
<evidence type="ECO:0000256" key="5">
    <source>
        <dbReference type="ARBA" id="ARBA00023274"/>
    </source>
</evidence>
<dbReference type="InterPro" id="IPR005707">
    <property type="entry name" value="Ribosomal_uS2_euk/arc"/>
</dbReference>
<dbReference type="InterPro" id="IPR058029">
    <property type="entry name" value="Tubulin-bd_CENPJ"/>
</dbReference>
<keyword evidence="4 7" id="KW-0689">Ribosomal protein</keyword>
<evidence type="ECO:0000259" key="11">
    <source>
        <dbReference type="Pfam" id="PF16122"/>
    </source>
</evidence>
<dbReference type="Pfam" id="PF07202">
    <property type="entry name" value="Tcp10_C"/>
    <property type="match status" value="1"/>
</dbReference>
<feature type="region of interest" description="Disordered" evidence="9">
    <location>
        <begin position="886"/>
        <end position="926"/>
    </location>
</feature>
<feature type="non-terminal residue" evidence="13">
    <location>
        <position position="1487"/>
    </location>
</feature>
<keyword evidence="14" id="KW-1185">Reference proteome</keyword>
<dbReference type="PANTHER" id="PTHR11489">
    <property type="entry name" value="40S RIBOSOMAL PROTEIN SA"/>
    <property type="match status" value="1"/>
</dbReference>
<evidence type="ECO:0000256" key="9">
    <source>
        <dbReference type="SAM" id="MobiDB-lite"/>
    </source>
</evidence>
<proteinExistence type="inferred from homology"/>
<dbReference type="GO" id="GO:0005737">
    <property type="term" value="C:cytoplasm"/>
    <property type="evidence" value="ECO:0007669"/>
    <property type="project" value="UniProtKB-SubCell"/>
</dbReference>
<dbReference type="InterPro" id="IPR009852">
    <property type="entry name" value="CENPJ_C_dom"/>
</dbReference>
<comment type="similarity">
    <text evidence="2 7">Belongs to the universal ribosomal protein uS2 family.</text>
</comment>
<feature type="domain" description="Small ribosomal subunit protein uS2 C-terminal" evidence="11">
    <location>
        <begin position="1380"/>
        <end position="1480"/>
    </location>
</feature>
<dbReference type="NCBIfam" id="TIGR01012">
    <property type="entry name" value="uS2_euk_arch"/>
    <property type="match status" value="1"/>
</dbReference>
<keyword evidence="8" id="KW-0175">Coiled coil</keyword>
<evidence type="ECO:0000256" key="1">
    <source>
        <dbReference type="ARBA" id="ARBA00004496"/>
    </source>
</evidence>
<sequence length="1487" mass="169255">MDVEVSIAERLQKLKQWQIEQQEKLLKQQRMQREILSHEQDRIYKALGLPTHFDIIGNMEDTCVTQENEMNVKETMPDNASKLQYSVKNSDGILKTIDKRISTNAISAYKDYNQEQSDDSSDYISTVVDKNKSFMKDYNSGVLSQKKELSDSLIEGIKPLSLNDVSNNCVSIDDMPLPSSKKDFQTILEEKLWKESEIMSKAHTDTKIKTKKPFLKKGQGLSKFKMSANLRPPIAVMKRYNTPSNTQHIDRSNKCKSSVAHRHVSPKILDNVSIANGKRQLSLKTVPLPKKIFNKSIISTNQVIRNATSNGSKHLSETNISDCDSKAERELEEVRIFELLEEKAENSSFCSTSSTVLAFLQQSTPFKIKNKLSQTSGNSVVASKKQQSGETSDVIEPIQQVAHAGSLKSDVQCQVEQFEFHKHSHTNAATINPYGDITNTDIPETTQNCFIPANQVLESNEAYIDHPKNHDTSITTVLSNSDEERDISTRNERKLTYESEADVSHHVRFSEYNEYRTIDSTDVSDIASNSSLNDYLEHNWNDCSIDTLESCNVKKKLPFNYEEQIHTSPLNIISNKKMIDTPRRSSLQQDVTGYNKKDSYNRLTKTVHVLEEENALHYNDESSNKDTCYDNECIPIIEEIVQTSDEERSILSSSLSSLSSSDARVLRTQRKEYMLKSEPEKITEEIAKICSNVREVDCYLSEERVNQMNTSETDLLKNRLLELEKEIDIFRKESSALLFQRQKLQEEEIIRCKQYAEKEKNFEENRRRVENQLQEEKKKIAREKIAMENRIRDAQEKAKQSKMERQKAQNLQEQLEELRDELNIKESRWNAAESRYKSELRVLRVEISKLKQEVGNLQNIKRTNIRNLRRNTGQVITKAINQINKRVVTPSNETSKMRHDSSNTSSDISTPDNDDKNEDKTRNESITKSIKVNDGFEQITSDVLTNKEKYKQVEIESQPRCNQKFMEENIVVKKRYLYENLLKDATSDLIENKNPFHTNQDVLSDPQPVVTQIHNLSAKGNGKSCSSSTNKNLRHTTVDVANDIEYYTNKCYELNQDSTENDVKIEKEIKKDRTLSLEKNLSSTLHPSVSQNQIGKTSMDAVKQIQFPDGRIEYWYPNGNVKKIFPDQEVTKIIYYNGDVRETDKNKRIKYFYATTRTWHTTTSDGLEILEFPDGQVEKRMTDGTVEVLFPDGTVAQTFVNGDKVLILPNGQKEIHTKAHKAGVNVINLRHTWEKLLLAARAIVAIEHPSEVFVISCRHSGQRAVLKFAAHTGATPIAGRFTPGAFTNQIQAAFREPRLLIVTDPSTDHQPITEASYVNIPVIAFCNTDSPLRFVDIAIPCNTKSLHTVGLMWWLLAREVLRLRGSIPRETKWDVVVDLFFYRDPEEAEKEEQAAKEIAPAKEFTGPVETAPAPEPGWVNDVESTAVATENWADDVAPPAAAAIPAAGATQPFQTSGDWAAQPPEEWTTPVATAATQSWGGASSEKW</sequence>
<dbReference type="InterPro" id="IPR032281">
    <property type="entry name" value="Ribosomal_uS2_C"/>
</dbReference>
<feature type="compositionally biased region" description="Basic and acidic residues" evidence="9">
    <location>
        <begin position="913"/>
        <end position="925"/>
    </location>
</feature>
<dbReference type="InterPro" id="IPR018130">
    <property type="entry name" value="Ribosomal_uS2_CS"/>
</dbReference>
<dbReference type="Pfam" id="PF16122">
    <property type="entry name" value="40S_SA_C"/>
    <property type="match status" value="1"/>
</dbReference>
<dbReference type="GO" id="GO:0003735">
    <property type="term" value="F:structural constituent of ribosome"/>
    <property type="evidence" value="ECO:0007669"/>
    <property type="project" value="InterPro"/>
</dbReference>
<dbReference type="EMBL" id="JAANIA010002149">
    <property type="protein sequence ID" value="KAG5317324.1"/>
    <property type="molecule type" value="Genomic_DNA"/>
</dbReference>
<dbReference type="PROSITE" id="PS00963">
    <property type="entry name" value="RIBOSOMAL_S2_2"/>
    <property type="match status" value="1"/>
</dbReference>
<dbReference type="GO" id="GO:0006412">
    <property type="term" value="P:translation"/>
    <property type="evidence" value="ECO:0007669"/>
    <property type="project" value="InterPro"/>
</dbReference>
<dbReference type="InterPro" id="IPR027498">
    <property type="entry name" value="Ribosomal_uS2_euk"/>
</dbReference>
<feature type="non-terminal residue" evidence="13">
    <location>
        <position position="1"/>
    </location>
</feature>
<comment type="subcellular location">
    <subcellularLocation>
        <location evidence="1">Cytoplasm</location>
    </subcellularLocation>
</comment>
<evidence type="ECO:0000313" key="13">
    <source>
        <dbReference type="EMBL" id="KAG5317324.1"/>
    </source>
</evidence>
<dbReference type="Gene3D" id="3.40.50.10490">
    <property type="entry name" value="Glucose-6-phosphate isomerase like protein, domain 1"/>
    <property type="match status" value="1"/>
</dbReference>
<accession>A0A836JE94</accession>
<dbReference type="CDD" id="cd01425">
    <property type="entry name" value="RPS2"/>
    <property type="match status" value="1"/>
</dbReference>
<feature type="region of interest" description="Disordered" evidence="9">
    <location>
        <begin position="1446"/>
        <end position="1487"/>
    </location>
</feature>
<dbReference type="InterPro" id="IPR001865">
    <property type="entry name" value="Ribosomal_uS2"/>
</dbReference>
<reference evidence="13" key="1">
    <citation type="submission" date="2020-02" db="EMBL/GenBank/DDBJ databases">
        <title>Relaxed selection underlies rapid genomic changes in the transitions from sociality to social parasitism in ants.</title>
        <authorList>
            <person name="Bi X."/>
        </authorList>
    </citation>
    <scope>NUCLEOTIDE SEQUENCE</scope>
    <source>
        <strain evidence="13">BGI-DK2014c</strain>
        <tissue evidence="13">Whole body</tissue>
    </source>
</reference>
<dbReference type="SUPFAM" id="SSF52313">
    <property type="entry name" value="Ribosomal protein S2"/>
    <property type="match status" value="1"/>
</dbReference>
<dbReference type="GO" id="GO:0015935">
    <property type="term" value="C:small ribosomal subunit"/>
    <property type="evidence" value="ECO:0007669"/>
    <property type="project" value="InterPro"/>
</dbReference>
<evidence type="ECO:0000256" key="8">
    <source>
        <dbReference type="SAM" id="Coils"/>
    </source>
</evidence>
<evidence type="ECO:0000256" key="6">
    <source>
        <dbReference type="ARBA" id="ARBA00035401"/>
    </source>
</evidence>
<evidence type="ECO:0000256" key="2">
    <source>
        <dbReference type="ARBA" id="ARBA00006242"/>
    </source>
</evidence>
<evidence type="ECO:0000256" key="7">
    <source>
        <dbReference type="RuleBase" id="RU003631"/>
    </source>
</evidence>
<evidence type="ECO:0000256" key="3">
    <source>
        <dbReference type="ARBA" id="ARBA00022490"/>
    </source>
</evidence>
<dbReference type="InterPro" id="IPR023591">
    <property type="entry name" value="Ribosomal_uS2_flav_dom_sf"/>
</dbReference>
<feature type="compositionally biased region" description="Polar residues" evidence="9">
    <location>
        <begin position="1470"/>
        <end position="1481"/>
    </location>
</feature>
<dbReference type="PRINTS" id="PR00395">
    <property type="entry name" value="RIBOSOMALS2"/>
</dbReference>
<gene>
    <name evidence="13" type="primary">Rssa</name>
    <name evidence="13" type="ORF">G6Z78_0008441</name>
</gene>
<organism evidence="13 14">
    <name type="scientific">Pseudoatta argentina</name>
    <dbReference type="NCBI Taxonomy" id="621737"/>
    <lineage>
        <taxon>Eukaryota</taxon>
        <taxon>Metazoa</taxon>
        <taxon>Ecdysozoa</taxon>
        <taxon>Arthropoda</taxon>
        <taxon>Hexapoda</taxon>
        <taxon>Insecta</taxon>
        <taxon>Pterygota</taxon>
        <taxon>Neoptera</taxon>
        <taxon>Endopterygota</taxon>
        <taxon>Hymenoptera</taxon>
        <taxon>Apocrita</taxon>
        <taxon>Aculeata</taxon>
        <taxon>Formicoidea</taxon>
        <taxon>Formicidae</taxon>
        <taxon>Myrmicinae</taxon>
        <taxon>Pseudoatta</taxon>
    </lineage>
</organism>
<keyword evidence="3" id="KW-0963">Cytoplasm</keyword>
<dbReference type="FunFam" id="3.40.50.10490:FF:000012">
    <property type="entry name" value="40S ribosomal protein SA"/>
    <property type="match status" value="1"/>
</dbReference>
<dbReference type="Pfam" id="PF00318">
    <property type="entry name" value="Ribosomal_S2"/>
    <property type="match status" value="1"/>
</dbReference>
<evidence type="ECO:0000313" key="14">
    <source>
        <dbReference type="Proteomes" id="UP000668214"/>
    </source>
</evidence>
<dbReference type="Pfam" id="PF25779">
    <property type="entry name" value="Tubulin-bind_CPAP"/>
    <property type="match status" value="1"/>
</dbReference>
<feature type="domain" description="CENPJ tubulin-binding region" evidence="12">
    <location>
        <begin position="180"/>
        <end position="225"/>
    </location>
</feature>
<feature type="domain" description="Centromere protein J C-terminal" evidence="10">
    <location>
        <begin position="1182"/>
        <end position="1216"/>
    </location>
</feature>
<protein>
    <recommendedName>
        <fullName evidence="6">40S ribosomal protein SA</fullName>
    </recommendedName>
</protein>